<sequence length="836" mass="93070">MNSKYKKGIYDRFDRIESFLVGRDIDSALNGIQDIIAQKGSRSCIPQARLHALIPSICDQIKAGVNTSAVKLILNDIVAADKPLTLIESCNISTLFQRCVDVCDEKSYMDVITPFASVIMLCGVNIFSAIDSLRTVLFPFVKSHNALVQNATINAIACMYATQRPKDINERFAEKELHLLLSVVPTIVNYSERDTRLLNLKVSIECLYNVMSYSTFSVQRSVTSVLFLLRNTLLLGLSQDVNSPGHFSDISDTEMRFSNSTEIIVLSLKCIKFVAKYSPSLFSPSWSALVPSLSESVGMKYPFGGPTILTLIQFSKHAKVRQAASDTLCSMIDGSPVPIINLNSLSSRRVHSSAAFTSSSFRASAVFEALHVGVLQCLSDLPVDFATVNLLKVISCLTSRTPYASLPRLRQHVSAFLSRLITFMRSMSRFWLTMRHELFACIACVAGAPIEYDRHLIDELLEVLMDDCKSPIIRSPPNSFTVMSKIVRRHSPILTSRWLELRNLVKIALNSSIDHVRISALVFLEEWLDVSQNALHTFLALDGGEELLLEHSLLCWAAPSVSLRMRSMVILSHISHHSWNNELTSEARDRIWDVLLNTICGAEFTEFTSNVKTSVIRAVDAISLYNLEVFLLNDGLRNILLCCNPCEPQSLRIRSYRAFSNIINEALKPTCCSALRQLLLNQDHIRRCILDALCSSNLSILIDGVRSSIIANHFENFDHTRQIVRALLEKSPSVITNPKLQWNLCRSLGYFLGINESILVPAIIDVLLACCSSNNDKVKVSAITALNQPVLAAAYPQYSHILADLLSSTLTSTSAKISALMQESRSPHLDEGDSER</sequence>
<dbReference type="AlphaFoldDB" id="A0A0H5R8N3"/>
<feature type="domain" description="DUF4042" evidence="1">
    <location>
        <begin position="267"/>
        <end position="448"/>
    </location>
</feature>
<dbReference type="InterPro" id="IPR016024">
    <property type="entry name" value="ARM-type_fold"/>
</dbReference>
<reference evidence="2" key="1">
    <citation type="submission" date="2015-04" db="EMBL/GenBank/DDBJ databases">
        <title>The genome sequence of the plant pathogenic Rhizarian Plasmodiophora brassicae reveals insights in its biotrophic life cycle and the origin of chitin synthesis.</title>
        <authorList>
            <person name="Schwelm A."/>
            <person name="Fogelqvist J."/>
            <person name="Knaust A."/>
            <person name="Julke S."/>
            <person name="Lilja T."/>
            <person name="Dhandapani V."/>
            <person name="Bonilla-Rosso G."/>
            <person name="Karlsson M."/>
            <person name="Shevchenko A."/>
            <person name="Choi S.R."/>
            <person name="Kim H.G."/>
            <person name="Park J.Y."/>
            <person name="Lim Y.P."/>
            <person name="Ludwig-Muller J."/>
            <person name="Dixelius C."/>
        </authorList>
    </citation>
    <scope>NUCLEOTIDE SEQUENCE</scope>
    <source>
        <tissue evidence="2">Potato root galls</tissue>
    </source>
</reference>
<dbReference type="EMBL" id="HACM01009635">
    <property type="protein sequence ID" value="CRZ10077.1"/>
    <property type="molecule type" value="Transcribed_RNA"/>
</dbReference>
<dbReference type="PANTHER" id="PTHR13366">
    <property type="entry name" value="MALARIA ANTIGEN-RELATED"/>
    <property type="match status" value="1"/>
</dbReference>
<dbReference type="InterPro" id="IPR025283">
    <property type="entry name" value="DUF4042"/>
</dbReference>
<organism evidence="2">
    <name type="scientific">Spongospora subterranea</name>
    <dbReference type="NCBI Taxonomy" id="70186"/>
    <lineage>
        <taxon>Eukaryota</taxon>
        <taxon>Sar</taxon>
        <taxon>Rhizaria</taxon>
        <taxon>Endomyxa</taxon>
        <taxon>Phytomyxea</taxon>
        <taxon>Plasmodiophorida</taxon>
        <taxon>Plasmodiophoridae</taxon>
        <taxon>Spongospora</taxon>
    </lineage>
</organism>
<dbReference type="Pfam" id="PF13251">
    <property type="entry name" value="DUF4042"/>
    <property type="match status" value="1"/>
</dbReference>
<accession>A0A0H5R8N3</accession>
<dbReference type="Gene3D" id="1.25.10.10">
    <property type="entry name" value="Leucine-rich Repeat Variant"/>
    <property type="match status" value="1"/>
</dbReference>
<proteinExistence type="predicted"/>
<dbReference type="InterPro" id="IPR011989">
    <property type="entry name" value="ARM-like"/>
</dbReference>
<dbReference type="InterPro" id="IPR052107">
    <property type="entry name" value="HEAT6"/>
</dbReference>
<protein>
    <recommendedName>
        <fullName evidence="1">DUF4042 domain-containing protein</fullName>
    </recommendedName>
</protein>
<name>A0A0H5R8N3_9EUKA</name>
<evidence type="ECO:0000313" key="2">
    <source>
        <dbReference type="EMBL" id="CRZ10077.1"/>
    </source>
</evidence>
<dbReference type="PANTHER" id="PTHR13366:SF0">
    <property type="entry name" value="HEAT REPEAT-CONTAINING PROTEIN 6"/>
    <property type="match status" value="1"/>
</dbReference>
<dbReference type="SUPFAM" id="SSF48371">
    <property type="entry name" value="ARM repeat"/>
    <property type="match status" value="2"/>
</dbReference>
<evidence type="ECO:0000259" key="1">
    <source>
        <dbReference type="Pfam" id="PF13251"/>
    </source>
</evidence>